<proteinExistence type="predicted"/>
<gene>
    <name evidence="3" type="ORF">CWE10_14735</name>
</gene>
<dbReference type="AlphaFoldDB" id="A0A953IB36"/>
<dbReference type="CDD" id="cd05008">
    <property type="entry name" value="SIS_GlmS_GlmD_1"/>
    <property type="match status" value="1"/>
</dbReference>
<evidence type="ECO:0000313" key="3">
    <source>
        <dbReference type="EMBL" id="MBY6277439.1"/>
    </source>
</evidence>
<dbReference type="Pfam" id="PF01380">
    <property type="entry name" value="SIS"/>
    <property type="match status" value="2"/>
</dbReference>
<dbReference type="PANTHER" id="PTHR10937">
    <property type="entry name" value="GLUCOSAMINE--FRUCTOSE-6-PHOSPHATE AMINOTRANSFERASE, ISOMERIZING"/>
    <property type="match status" value="1"/>
</dbReference>
<protein>
    <recommendedName>
        <fullName evidence="2">SIS domain-containing protein</fullName>
    </recommendedName>
</protein>
<name>A0A953IB36_SYMTR</name>
<comment type="caution">
    <text evidence="3">The sequence shown here is derived from an EMBL/GenBank/DDBJ whole genome shotgun (WGS) entry which is preliminary data.</text>
</comment>
<dbReference type="GO" id="GO:0097367">
    <property type="term" value="F:carbohydrate derivative binding"/>
    <property type="evidence" value="ECO:0007669"/>
    <property type="project" value="InterPro"/>
</dbReference>
<organism evidence="3 4">
    <name type="scientific">Symbiobacterium thermophilum</name>
    <dbReference type="NCBI Taxonomy" id="2734"/>
    <lineage>
        <taxon>Bacteria</taxon>
        <taxon>Bacillati</taxon>
        <taxon>Bacillota</taxon>
        <taxon>Clostridia</taxon>
        <taxon>Eubacteriales</taxon>
        <taxon>Symbiobacteriaceae</taxon>
        <taxon>Symbiobacterium</taxon>
    </lineage>
</organism>
<accession>A0A953IB36</accession>
<evidence type="ECO:0000313" key="4">
    <source>
        <dbReference type="Proteomes" id="UP000732377"/>
    </source>
</evidence>
<feature type="domain" description="SIS" evidence="2">
    <location>
        <begin position="39"/>
        <end position="186"/>
    </location>
</feature>
<dbReference type="InterPro" id="IPR046348">
    <property type="entry name" value="SIS_dom_sf"/>
</dbReference>
<keyword evidence="1" id="KW-0677">Repeat</keyword>
<dbReference type="InterPro" id="IPR001347">
    <property type="entry name" value="SIS_dom"/>
</dbReference>
<dbReference type="EMBL" id="PIUK01000179">
    <property type="protein sequence ID" value="MBY6277439.1"/>
    <property type="molecule type" value="Genomic_DNA"/>
</dbReference>
<dbReference type="GO" id="GO:1901135">
    <property type="term" value="P:carbohydrate derivative metabolic process"/>
    <property type="evidence" value="ECO:0007669"/>
    <property type="project" value="InterPro"/>
</dbReference>
<reference evidence="3" key="1">
    <citation type="submission" date="2017-11" db="EMBL/GenBank/DDBJ databases">
        <title>Three new genomes from thermophilic consortium.</title>
        <authorList>
            <person name="Quaggio R."/>
            <person name="Amgarten D."/>
            <person name="Setubal J.C."/>
        </authorList>
    </citation>
    <scope>NUCLEOTIDE SEQUENCE</scope>
    <source>
        <strain evidence="3">ZCTH01-B2</strain>
    </source>
</reference>
<dbReference type="InterPro" id="IPR035466">
    <property type="entry name" value="GlmS/AgaS_SIS"/>
</dbReference>
<dbReference type="SUPFAM" id="SSF53697">
    <property type="entry name" value="SIS domain"/>
    <property type="match status" value="1"/>
</dbReference>
<dbReference type="Gene3D" id="3.40.50.10490">
    <property type="entry name" value="Glucose-6-phosphate isomerase like protein, domain 1"/>
    <property type="match status" value="2"/>
</dbReference>
<feature type="domain" description="SIS" evidence="2">
    <location>
        <begin position="203"/>
        <end position="338"/>
    </location>
</feature>
<evidence type="ECO:0000256" key="1">
    <source>
        <dbReference type="ARBA" id="ARBA00022737"/>
    </source>
</evidence>
<evidence type="ECO:0000259" key="2">
    <source>
        <dbReference type="PROSITE" id="PS51464"/>
    </source>
</evidence>
<dbReference type="Proteomes" id="UP000732377">
    <property type="component" value="Unassembled WGS sequence"/>
</dbReference>
<dbReference type="PROSITE" id="PS51464">
    <property type="entry name" value="SIS"/>
    <property type="match status" value="2"/>
</dbReference>
<sequence>MRRRGVSMSSLWESVTQSLTMREILNQPVSWTATLGLDAAALCAVAPGDEELIFTGCGSSYYLARAAASLAREALGVPASAVPASDVLLVPQQVFSRRRSRLVAFSRSGETIETVAACRAARRFGTTVAVTCAADSSLSAAADASVNLPHAGDESVVMTQSFTNMLLAVMAGCAHASGDAARLAELRMLPESARAGLPEWQRTAEEVARDPHWSQAFFFGTGAYYGLACEASLKLKEMTQAVTEAYHPLEFRHGPQSLLTDRTLCVHLRRGGPAGSEDDLMGDVRKRGALGVTVAPAEADFCLGPGIGDWARAPLYLPPLQLLALARTALAGLDPDRPRGLTRVVTLSGEVAGQ</sequence>
<dbReference type="PANTHER" id="PTHR10937:SF4">
    <property type="entry name" value="GLUCOSAMINE-6-PHOSPHATE DEAMINASE"/>
    <property type="match status" value="1"/>
</dbReference>